<dbReference type="Proteomes" id="UP001600941">
    <property type="component" value="Unassembled WGS sequence"/>
</dbReference>
<feature type="domain" description="HTH marR-type" evidence="1">
    <location>
        <begin position="6"/>
        <end position="140"/>
    </location>
</feature>
<dbReference type="PANTHER" id="PTHR33164">
    <property type="entry name" value="TRANSCRIPTIONAL REGULATOR, MARR FAMILY"/>
    <property type="match status" value="1"/>
</dbReference>
<dbReference type="RefSeq" id="WP_033140506.1">
    <property type="nucleotide sequence ID" value="NZ_BAABZQ010000001.1"/>
</dbReference>
<comment type="caution">
    <text evidence="2">The sequence shown here is derived from an EMBL/GenBank/DDBJ whole genome shotgun (WGS) entry which is preliminary data.</text>
</comment>
<dbReference type="Pfam" id="PF12802">
    <property type="entry name" value="MarR_2"/>
    <property type="match status" value="1"/>
</dbReference>
<gene>
    <name evidence="2" type="ORF">K340107D12_36550</name>
</gene>
<dbReference type="InterPro" id="IPR036388">
    <property type="entry name" value="WH-like_DNA-bd_sf"/>
</dbReference>
<evidence type="ECO:0000313" key="3">
    <source>
        <dbReference type="Proteomes" id="UP001600941"/>
    </source>
</evidence>
<evidence type="ECO:0000313" key="2">
    <source>
        <dbReference type="EMBL" id="GAA6500839.1"/>
    </source>
</evidence>
<reference evidence="2 3" key="1">
    <citation type="submission" date="2024-04" db="EMBL/GenBank/DDBJ databases">
        <title>Defined microbial consortia suppress multidrug-resistant proinflammatory Enterobacteriaceae via ecological control.</title>
        <authorList>
            <person name="Furuichi M."/>
            <person name="Kawaguchi T."/>
            <person name="Pust M."/>
            <person name="Yasuma K."/>
            <person name="Plichta D."/>
            <person name="Hasegawa N."/>
            <person name="Ohya T."/>
            <person name="Bhattarai S."/>
            <person name="Sasajima S."/>
            <person name="Aoto Y."/>
            <person name="Tuganbaev T."/>
            <person name="Yaginuma M."/>
            <person name="Ueda M."/>
            <person name="Okahashi N."/>
            <person name="Amafuji K."/>
            <person name="Kiridooshi Y."/>
            <person name="Sugita K."/>
            <person name="Strazar M."/>
            <person name="Skelly A."/>
            <person name="Suda W."/>
            <person name="Hattori M."/>
            <person name="Nakamoto N."/>
            <person name="Caballero S."/>
            <person name="Norman J."/>
            <person name="Olle B."/>
            <person name="Tanoue T."/>
            <person name="Arita M."/>
            <person name="Bucci V."/>
            <person name="Atarashi K."/>
            <person name="Xavier R."/>
            <person name="Honda K."/>
        </authorList>
    </citation>
    <scope>NUCLEOTIDE SEQUENCE [LARGE SCALE GENOMIC DNA]</scope>
    <source>
        <strain evidence="3">k34-0107-D12</strain>
    </source>
</reference>
<dbReference type="EMBL" id="BAABZQ010000001">
    <property type="protein sequence ID" value="GAA6500839.1"/>
    <property type="molecule type" value="Genomic_DNA"/>
</dbReference>
<dbReference type="InterPro" id="IPR000835">
    <property type="entry name" value="HTH_MarR-typ"/>
</dbReference>
<proteinExistence type="predicted"/>
<dbReference type="SUPFAM" id="SSF46785">
    <property type="entry name" value="Winged helix' DNA-binding domain"/>
    <property type="match status" value="1"/>
</dbReference>
<protein>
    <recommendedName>
        <fullName evidence="1">HTH marR-type domain-containing protein</fullName>
    </recommendedName>
</protein>
<evidence type="ECO:0000259" key="1">
    <source>
        <dbReference type="PROSITE" id="PS50995"/>
    </source>
</evidence>
<keyword evidence="3" id="KW-1185">Reference proteome</keyword>
<accession>A0ABQ0BWE6</accession>
<sequence>MQKVRDENVMRLLKKLNLTMESIGNSMMVRHGMSAAQCNVLCYLTDHADQDICARDLHISLGLSKASVSSLLKKLKNAGYIGFVPDPADERLKHIRLTERADELKGEIDQGFRDLEECMYRGFTEGEKQLLTELLGRMLSNLKQ</sequence>
<dbReference type="PROSITE" id="PS50995">
    <property type="entry name" value="HTH_MARR_2"/>
    <property type="match status" value="1"/>
</dbReference>
<dbReference type="PANTHER" id="PTHR33164:SF43">
    <property type="entry name" value="HTH-TYPE TRANSCRIPTIONAL REPRESSOR YETL"/>
    <property type="match status" value="1"/>
</dbReference>
<name>A0ABQ0BWE6_9FIRM</name>
<dbReference type="InterPro" id="IPR036390">
    <property type="entry name" value="WH_DNA-bd_sf"/>
</dbReference>
<dbReference type="Gene3D" id="1.10.10.10">
    <property type="entry name" value="Winged helix-like DNA-binding domain superfamily/Winged helix DNA-binding domain"/>
    <property type="match status" value="1"/>
</dbReference>
<organism evidence="2 3">
    <name type="scientific">Blautia parvula</name>
    <dbReference type="NCBI Taxonomy" id="2877527"/>
    <lineage>
        <taxon>Bacteria</taxon>
        <taxon>Bacillati</taxon>
        <taxon>Bacillota</taxon>
        <taxon>Clostridia</taxon>
        <taxon>Lachnospirales</taxon>
        <taxon>Lachnospiraceae</taxon>
        <taxon>Blautia</taxon>
    </lineage>
</organism>
<dbReference type="SMART" id="SM00347">
    <property type="entry name" value="HTH_MARR"/>
    <property type="match status" value="1"/>
</dbReference>
<dbReference type="InterPro" id="IPR039422">
    <property type="entry name" value="MarR/SlyA-like"/>
</dbReference>